<keyword evidence="2" id="KW-0813">Transport</keyword>
<keyword evidence="7 9" id="KW-0472">Membrane</keyword>
<evidence type="ECO:0000313" key="12">
    <source>
        <dbReference type="Proteomes" id="UP001589833"/>
    </source>
</evidence>
<feature type="domain" description="Tripartite ATP-independent periplasmic transporters DctQ component" evidence="10">
    <location>
        <begin position="53"/>
        <end position="180"/>
    </location>
</feature>
<comment type="subcellular location">
    <subcellularLocation>
        <location evidence="1">Cell inner membrane</location>
        <topology evidence="1">Multi-pass membrane protein</topology>
    </subcellularLocation>
</comment>
<evidence type="ECO:0000256" key="1">
    <source>
        <dbReference type="ARBA" id="ARBA00004429"/>
    </source>
</evidence>
<organism evidence="11 12">
    <name type="scientific">Halalkalibacter alkalisediminis</name>
    <dbReference type="NCBI Taxonomy" id="935616"/>
    <lineage>
        <taxon>Bacteria</taxon>
        <taxon>Bacillati</taxon>
        <taxon>Bacillota</taxon>
        <taxon>Bacilli</taxon>
        <taxon>Bacillales</taxon>
        <taxon>Bacillaceae</taxon>
        <taxon>Halalkalibacter</taxon>
    </lineage>
</organism>
<evidence type="ECO:0000313" key="11">
    <source>
        <dbReference type="EMBL" id="MFC0560285.1"/>
    </source>
</evidence>
<gene>
    <name evidence="11" type="ORF">ACFFH4_14710</name>
</gene>
<evidence type="ECO:0000256" key="7">
    <source>
        <dbReference type="ARBA" id="ARBA00023136"/>
    </source>
</evidence>
<comment type="caution">
    <text evidence="11">The sequence shown here is derived from an EMBL/GenBank/DDBJ whole genome shotgun (WGS) entry which is preliminary data.</text>
</comment>
<evidence type="ECO:0000256" key="5">
    <source>
        <dbReference type="ARBA" id="ARBA00022692"/>
    </source>
</evidence>
<dbReference type="Pfam" id="PF04290">
    <property type="entry name" value="DctQ"/>
    <property type="match status" value="1"/>
</dbReference>
<dbReference type="PANTHER" id="PTHR35011:SF2">
    <property type="entry name" value="2,3-DIKETO-L-GULONATE TRAP TRANSPORTER SMALL PERMEASE PROTEIN YIAM"/>
    <property type="match status" value="1"/>
</dbReference>
<feature type="transmembrane region" description="Helical" evidence="9">
    <location>
        <begin position="73"/>
        <end position="91"/>
    </location>
</feature>
<proteinExistence type="inferred from homology"/>
<evidence type="ECO:0000256" key="2">
    <source>
        <dbReference type="ARBA" id="ARBA00022448"/>
    </source>
</evidence>
<dbReference type="InterPro" id="IPR055348">
    <property type="entry name" value="DctQ"/>
</dbReference>
<dbReference type="PANTHER" id="PTHR35011">
    <property type="entry name" value="2,3-DIKETO-L-GULONATE TRAP TRANSPORTER SMALL PERMEASE PROTEIN YIAM"/>
    <property type="match status" value="1"/>
</dbReference>
<accession>A0ABV6NHQ5</accession>
<sequence length="190" mass="21299">MSSNAKEVEKELSGSLDPNNSTSSENKTNKIEAFVHSLNNVTHRVSMLVLFLMMFLTTSDVIGRYFFYKPITGTYELTGLAMVIVIFLSLGKTQLKKEHISIDFLTSKLPVKLESTLNVITSLIMLVLLSLTSWQLFEYSRRFGNQTSGDLGIPMNIFAIVAAIGVLFYALTIVLTMWNSVMKVVRKNES</sequence>
<dbReference type="RefSeq" id="WP_273847221.1">
    <property type="nucleotide sequence ID" value="NZ_JAQQWT010000024.1"/>
</dbReference>
<evidence type="ECO:0000256" key="4">
    <source>
        <dbReference type="ARBA" id="ARBA00022519"/>
    </source>
</evidence>
<feature type="transmembrane region" description="Helical" evidence="9">
    <location>
        <begin position="117"/>
        <end position="137"/>
    </location>
</feature>
<keyword evidence="5 9" id="KW-0812">Transmembrane</keyword>
<evidence type="ECO:0000256" key="6">
    <source>
        <dbReference type="ARBA" id="ARBA00022989"/>
    </source>
</evidence>
<reference evidence="11 12" key="1">
    <citation type="submission" date="2024-09" db="EMBL/GenBank/DDBJ databases">
        <authorList>
            <person name="Sun Q."/>
            <person name="Mori K."/>
        </authorList>
    </citation>
    <scope>NUCLEOTIDE SEQUENCE [LARGE SCALE GENOMIC DNA]</scope>
    <source>
        <strain evidence="11 12">NCAIM B.02301</strain>
    </source>
</reference>
<evidence type="ECO:0000256" key="9">
    <source>
        <dbReference type="SAM" id="Phobius"/>
    </source>
</evidence>
<keyword evidence="4" id="KW-0997">Cell inner membrane</keyword>
<keyword evidence="12" id="KW-1185">Reference proteome</keyword>
<evidence type="ECO:0000259" key="10">
    <source>
        <dbReference type="Pfam" id="PF04290"/>
    </source>
</evidence>
<name>A0ABV6NHQ5_9BACI</name>
<evidence type="ECO:0000256" key="8">
    <source>
        <dbReference type="ARBA" id="ARBA00038436"/>
    </source>
</evidence>
<evidence type="ECO:0000256" key="3">
    <source>
        <dbReference type="ARBA" id="ARBA00022475"/>
    </source>
</evidence>
<keyword evidence="3" id="KW-1003">Cell membrane</keyword>
<dbReference type="InterPro" id="IPR007387">
    <property type="entry name" value="TRAP_DctQ"/>
</dbReference>
<protein>
    <submittedName>
        <fullName evidence="11">TRAP transporter small permease</fullName>
    </submittedName>
</protein>
<dbReference type="EMBL" id="JBHLTR010000021">
    <property type="protein sequence ID" value="MFC0560285.1"/>
    <property type="molecule type" value="Genomic_DNA"/>
</dbReference>
<feature type="transmembrane region" description="Helical" evidence="9">
    <location>
        <begin position="157"/>
        <end position="178"/>
    </location>
</feature>
<feature type="transmembrane region" description="Helical" evidence="9">
    <location>
        <begin position="47"/>
        <end position="67"/>
    </location>
</feature>
<keyword evidence="6 9" id="KW-1133">Transmembrane helix</keyword>
<comment type="similarity">
    <text evidence="8">Belongs to the TRAP transporter small permease family.</text>
</comment>
<dbReference type="Proteomes" id="UP001589833">
    <property type="component" value="Unassembled WGS sequence"/>
</dbReference>